<evidence type="ECO:0000313" key="1">
    <source>
        <dbReference type="EMBL" id="KAJ2990305.1"/>
    </source>
</evidence>
<evidence type="ECO:0000313" key="2">
    <source>
        <dbReference type="Proteomes" id="UP001144978"/>
    </source>
</evidence>
<sequence length="110" mass="11898">MSGLKNSPFGKRLRGTDEDSPRKGRGRFTPAYGVAPGSTPSLDSRPTTSEGPSPESPERGAHRDYGDRFVPSRDTGDMRTSYHLMDGATPTTPSKSRMIPTESDALKEQA</sequence>
<gene>
    <name evidence="1" type="ORF">NUW54_g8509</name>
</gene>
<proteinExistence type="predicted"/>
<name>A0ACC1PCW4_9APHY</name>
<organism evidence="1 2">
    <name type="scientific">Trametes sanguinea</name>
    <dbReference type="NCBI Taxonomy" id="158606"/>
    <lineage>
        <taxon>Eukaryota</taxon>
        <taxon>Fungi</taxon>
        <taxon>Dikarya</taxon>
        <taxon>Basidiomycota</taxon>
        <taxon>Agaricomycotina</taxon>
        <taxon>Agaricomycetes</taxon>
        <taxon>Polyporales</taxon>
        <taxon>Polyporaceae</taxon>
        <taxon>Trametes</taxon>
    </lineage>
</organism>
<dbReference type="EMBL" id="JANSHE010002650">
    <property type="protein sequence ID" value="KAJ2990305.1"/>
    <property type="molecule type" value="Genomic_DNA"/>
</dbReference>
<comment type="caution">
    <text evidence="1">The sequence shown here is derived from an EMBL/GenBank/DDBJ whole genome shotgun (WGS) entry which is preliminary data.</text>
</comment>
<accession>A0ACC1PCW4</accession>
<dbReference type="Proteomes" id="UP001144978">
    <property type="component" value="Unassembled WGS sequence"/>
</dbReference>
<keyword evidence="2" id="KW-1185">Reference proteome</keyword>
<reference evidence="1" key="1">
    <citation type="submission" date="2022-08" db="EMBL/GenBank/DDBJ databases">
        <title>Genome Sequence of Pycnoporus sanguineus.</title>
        <authorList>
            <person name="Buettner E."/>
        </authorList>
    </citation>
    <scope>NUCLEOTIDE SEQUENCE</scope>
    <source>
        <strain evidence="1">CG-C14</strain>
    </source>
</reference>
<protein>
    <submittedName>
        <fullName evidence="1">Uncharacterized protein</fullName>
    </submittedName>
</protein>